<dbReference type="InterPro" id="IPR051010">
    <property type="entry name" value="BCAA_transport"/>
</dbReference>
<organism evidence="6 7">
    <name type="scientific">Oceanicella actignis</name>
    <dbReference type="NCBI Taxonomy" id="1189325"/>
    <lineage>
        <taxon>Bacteria</taxon>
        <taxon>Pseudomonadati</taxon>
        <taxon>Pseudomonadota</taxon>
        <taxon>Alphaproteobacteria</taxon>
        <taxon>Rhodobacterales</taxon>
        <taxon>Paracoccaceae</taxon>
        <taxon>Oceanicella</taxon>
    </lineage>
</organism>
<dbReference type="PANTHER" id="PTHR30483:SF6">
    <property type="entry name" value="PERIPLASMIC BINDING PROTEIN OF ABC TRANSPORTER FOR NATURAL AMINO ACIDS"/>
    <property type="match status" value="1"/>
</dbReference>
<keyword evidence="3" id="KW-0029">Amino-acid transport</keyword>
<feature type="domain" description="Leucine-binding protein" evidence="5">
    <location>
        <begin position="98"/>
        <end position="218"/>
    </location>
</feature>
<dbReference type="RefSeq" id="WP_072745632.1">
    <property type="nucleotide sequence ID" value="NZ_FOHL01000002.1"/>
</dbReference>
<sequence>MTSWIGAKTRGAARLLLGAALALGAARAPAAQDAEAFEIVYLERAPAPRPVLSNLDPRPADLGLAGARLGVADNAAMGRFLGQSWRLSEFVVPPEGDFAAAARAALARGAPVIANAPAEDLLALADMPEAAGALIFNAAAREDALRRGACRANVLHTIPSRAMLADALAQFLVRKRWTRWFVIEGRGARDRAFADAMARAAAKFGARIVERREWPLDADIRRTASSEAPLLTQAPEHDVLILADEADDWDRYIPYNTFSPRPVAGTEGMEPVAWSRPVEAWGAAQLQSRFRDLAGRDMTSEDYAAWAAARAVGEAVTRLAAGRDPHDPRALRAHLLSGAFEMGGFKGRKLSFRPWNGQLRQPIPLTHPRALVAQAPIEGFLHRVTELDTLGYDQPEAGCAAFEDKGE</sequence>
<dbReference type="InterPro" id="IPR028082">
    <property type="entry name" value="Peripla_BP_I"/>
</dbReference>
<reference evidence="6 7" key="1">
    <citation type="submission" date="2016-12" db="EMBL/GenBank/DDBJ databases">
        <authorList>
            <person name="Song W.-J."/>
            <person name="Kurnit D.M."/>
        </authorList>
    </citation>
    <scope>NUCLEOTIDE SEQUENCE [LARGE SCALE GENOMIC DNA]</scope>
    <source>
        <strain evidence="6 7">CGMCC 1.10808</strain>
    </source>
</reference>
<dbReference type="GO" id="GO:0006865">
    <property type="term" value="P:amino acid transport"/>
    <property type="evidence" value="ECO:0007669"/>
    <property type="project" value="UniProtKB-KW"/>
</dbReference>
<dbReference type="SUPFAM" id="SSF53822">
    <property type="entry name" value="Periplasmic binding protein-like I"/>
    <property type="match status" value="1"/>
</dbReference>
<feature type="signal peptide" evidence="4">
    <location>
        <begin position="1"/>
        <end position="30"/>
    </location>
</feature>
<dbReference type="Gene3D" id="3.40.50.2300">
    <property type="match status" value="2"/>
</dbReference>
<dbReference type="InterPro" id="IPR028081">
    <property type="entry name" value="Leu-bd"/>
</dbReference>
<evidence type="ECO:0000313" key="6">
    <source>
        <dbReference type="EMBL" id="SHN48714.1"/>
    </source>
</evidence>
<dbReference type="InterPro" id="IPR022478">
    <property type="entry name" value="ABC_transptr_sub-bd_PQQ"/>
</dbReference>
<keyword evidence="7" id="KW-1185">Reference proteome</keyword>
<feature type="chain" id="PRO_5009928983" evidence="4">
    <location>
        <begin position="31"/>
        <end position="407"/>
    </location>
</feature>
<dbReference type="AlphaFoldDB" id="A0A1M7RR25"/>
<proteinExistence type="inferred from homology"/>
<accession>A0A1M7RR25</accession>
<evidence type="ECO:0000256" key="1">
    <source>
        <dbReference type="ARBA" id="ARBA00010062"/>
    </source>
</evidence>
<dbReference type="Pfam" id="PF13458">
    <property type="entry name" value="Peripla_BP_6"/>
    <property type="match status" value="1"/>
</dbReference>
<dbReference type="PANTHER" id="PTHR30483">
    <property type="entry name" value="LEUCINE-SPECIFIC-BINDING PROTEIN"/>
    <property type="match status" value="1"/>
</dbReference>
<gene>
    <name evidence="6" type="ORF">SAMN05216200_1018</name>
</gene>
<dbReference type="EMBL" id="FRDL01000001">
    <property type="protein sequence ID" value="SHN48714.1"/>
    <property type="molecule type" value="Genomic_DNA"/>
</dbReference>
<keyword evidence="3" id="KW-0813">Transport</keyword>
<dbReference type="OrthoDB" id="5341635at2"/>
<comment type="similarity">
    <text evidence="1">Belongs to the leucine-binding protein family.</text>
</comment>
<dbReference type="STRING" id="1189325.SAMN04488119_102510"/>
<dbReference type="NCBIfam" id="TIGR03863">
    <property type="entry name" value="PQQ_ABC_bind"/>
    <property type="match status" value="1"/>
</dbReference>
<evidence type="ECO:0000259" key="5">
    <source>
        <dbReference type="Pfam" id="PF13458"/>
    </source>
</evidence>
<evidence type="ECO:0000256" key="3">
    <source>
        <dbReference type="ARBA" id="ARBA00022970"/>
    </source>
</evidence>
<dbReference type="Proteomes" id="UP000184066">
    <property type="component" value="Unassembled WGS sequence"/>
</dbReference>
<evidence type="ECO:0000256" key="4">
    <source>
        <dbReference type="SAM" id="SignalP"/>
    </source>
</evidence>
<keyword evidence="2 4" id="KW-0732">Signal</keyword>
<evidence type="ECO:0000313" key="7">
    <source>
        <dbReference type="Proteomes" id="UP000184066"/>
    </source>
</evidence>
<name>A0A1M7RR25_9RHOB</name>
<protein>
    <submittedName>
        <fullName evidence="6">ABC transporter, substrate binding protein, PQQ-dependent alcohol dehydrogenase system</fullName>
    </submittedName>
</protein>
<evidence type="ECO:0000256" key="2">
    <source>
        <dbReference type="ARBA" id="ARBA00022729"/>
    </source>
</evidence>